<dbReference type="InterPro" id="IPR052514">
    <property type="entry name" value="SAM-dependent_MTase"/>
</dbReference>
<sequence>MPETEDRTPYGGPSPADYALTMQRAAAAAVATADGGHAPDPRTAGESTARLWRPLVAAACAEAGAPAPQWSLPAHLDSDVGALQIDGDDTIIRPEIAETRRWEADEDAAIRKTVTPGTTVLDIGAHIGYFSLLMSQLVQSHGRVVSVEADAWNHQLLLQNLVRNGASNVTPVFAAAGERSGIAYLRRDKDGNTGDHRVLDEPAELGHPVPVIALDDILDGVPEIDFMKVDLQGGDHLAILGMRRTLRRCRPRLLVEFWPPGIRERGDDPVEVLRIYSSLGFTREIVDDLAIDPGLPDAEFVRAAENTEREFVNLFLTPGPA</sequence>
<dbReference type="SUPFAM" id="SSF53335">
    <property type="entry name" value="S-adenosyl-L-methionine-dependent methyltransferases"/>
    <property type="match status" value="1"/>
</dbReference>
<evidence type="ECO:0000313" key="3">
    <source>
        <dbReference type="Proteomes" id="UP000400924"/>
    </source>
</evidence>
<accession>A0A5N8XK24</accession>
<dbReference type="Proteomes" id="UP000400924">
    <property type="component" value="Unassembled WGS sequence"/>
</dbReference>
<keyword evidence="2" id="KW-0808">Transferase</keyword>
<protein>
    <submittedName>
        <fullName evidence="2">FkbM family methyltransferase</fullName>
    </submittedName>
</protein>
<dbReference type="InterPro" id="IPR006342">
    <property type="entry name" value="FkbM_mtfrase"/>
</dbReference>
<dbReference type="GO" id="GO:0008168">
    <property type="term" value="F:methyltransferase activity"/>
    <property type="evidence" value="ECO:0007669"/>
    <property type="project" value="UniProtKB-KW"/>
</dbReference>
<feature type="domain" description="Methyltransferase FkbM" evidence="1">
    <location>
        <begin position="122"/>
        <end position="281"/>
    </location>
</feature>
<dbReference type="InterPro" id="IPR029063">
    <property type="entry name" value="SAM-dependent_MTases_sf"/>
</dbReference>
<keyword evidence="2" id="KW-0489">Methyltransferase</keyword>
<dbReference type="RefSeq" id="WP_152772460.1">
    <property type="nucleotide sequence ID" value="NZ_VJZC01000111.1"/>
</dbReference>
<keyword evidence="3" id="KW-1185">Reference proteome</keyword>
<dbReference type="NCBIfam" id="TIGR01444">
    <property type="entry name" value="fkbM_fam"/>
    <property type="match status" value="1"/>
</dbReference>
<evidence type="ECO:0000313" key="2">
    <source>
        <dbReference type="EMBL" id="MPY58935.1"/>
    </source>
</evidence>
<dbReference type="Pfam" id="PF05050">
    <property type="entry name" value="Methyltransf_21"/>
    <property type="match status" value="1"/>
</dbReference>
<evidence type="ECO:0000259" key="1">
    <source>
        <dbReference type="Pfam" id="PF05050"/>
    </source>
</evidence>
<dbReference type="Gene3D" id="3.40.50.150">
    <property type="entry name" value="Vaccinia Virus protein VP39"/>
    <property type="match status" value="1"/>
</dbReference>
<proteinExistence type="predicted"/>
<dbReference type="PANTHER" id="PTHR34203:SF15">
    <property type="entry name" value="SLL1173 PROTEIN"/>
    <property type="match status" value="1"/>
</dbReference>
<name>A0A5N8XK24_9ACTN</name>
<gene>
    <name evidence="2" type="ORF">FNH08_17705</name>
</gene>
<dbReference type="AlphaFoldDB" id="A0A5N8XK24"/>
<organism evidence="2 3">
    <name type="scientific">Streptomyces spongiae</name>
    <dbReference type="NCBI Taxonomy" id="565072"/>
    <lineage>
        <taxon>Bacteria</taxon>
        <taxon>Bacillati</taxon>
        <taxon>Actinomycetota</taxon>
        <taxon>Actinomycetes</taxon>
        <taxon>Kitasatosporales</taxon>
        <taxon>Streptomycetaceae</taxon>
        <taxon>Streptomyces</taxon>
    </lineage>
</organism>
<dbReference type="OrthoDB" id="5679686at2"/>
<reference evidence="2 3" key="1">
    <citation type="submission" date="2019-07" db="EMBL/GenBank/DDBJ databases">
        <title>New species of Amycolatopsis and Streptomyces.</title>
        <authorList>
            <person name="Duangmal K."/>
            <person name="Teo W.F.A."/>
            <person name="Lipun K."/>
        </authorList>
    </citation>
    <scope>NUCLEOTIDE SEQUENCE [LARGE SCALE GENOMIC DNA]</scope>
    <source>
        <strain evidence="2 3">NBRC 106415</strain>
    </source>
</reference>
<dbReference type="PANTHER" id="PTHR34203">
    <property type="entry name" value="METHYLTRANSFERASE, FKBM FAMILY PROTEIN"/>
    <property type="match status" value="1"/>
</dbReference>
<dbReference type="GO" id="GO:0032259">
    <property type="term" value="P:methylation"/>
    <property type="evidence" value="ECO:0007669"/>
    <property type="project" value="UniProtKB-KW"/>
</dbReference>
<comment type="caution">
    <text evidence="2">The sequence shown here is derived from an EMBL/GenBank/DDBJ whole genome shotgun (WGS) entry which is preliminary data.</text>
</comment>
<dbReference type="EMBL" id="VJZC01000111">
    <property type="protein sequence ID" value="MPY58935.1"/>
    <property type="molecule type" value="Genomic_DNA"/>
</dbReference>